<dbReference type="EMBL" id="QAOQ01000002">
    <property type="protein sequence ID" value="PTQ99274.1"/>
    <property type="molecule type" value="Genomic_DNA"/>
</dbReference>
<feature type="transmembrane region" description="Helical" evidence="1">
    <location>
        <begin position="89"/>
        <end position="110"/>
    </location>
</feature>
<feature type="transmembrane region" description="Helical" evidence="1">
    <location>
        <begin position="47"/>
        <end position="69"/>
    </location>
</feature>
<comment type="caution">
    <text evidence="2">The sequence shown here is derived from an EMBL/GenBank/DDBJ whole genome shotgun (WGS) entry which is preliminary data.</text>
</comment>
<evidence type="ECO:0000256" key="1">
    <source>
        <dbReference type="SAM" id="Phobius"/>
    </source>
</evidence>
<keyword evidence="3" id="KW-1185">Reference proteome</keyword>
<sequence>MGSNSLAEFIFHFLPQAVFKCSLLSAPALLIIWHLKQRLIEKRSQVIAVNVAMLIAALLSLAIMVYEFYLAYFSGAEYYQYSINRARGAYWWALGGQLIAYQLLPQLFWLRRFRQSVYAALAIVIPQLVLYYLNKYIILYEVGRLDINHVLSYFIEDWFYYIQIWCVYSLLILLICFINKRRRKTTLLSSLKH</sequence>
<evidence type="ECO:0000313" key="2">
    <source>
        <dbReference type="EMBL" id="PTQ99274.1"/>
    </source>
</evidence>
<dbReference type="AlphaFoldDB" id="A0A2T5JBY5"/>
<proteinExistence type="predicted"/>
<organism evidence="2 3">
    <name type="scientific">Mucilaginibacter yixingensis</name>
    <dbReference type="NCBI Taxonomy" id="1295612"/>
    <lineage>
        <taxon>Bacteria</taxon>
        <taxon>Pseudomonadati</taxon>
        <taxon>Bacteroidota</taxon>
        <taxon>Sphingobacteriia</taxon>
        <taxon>Sphingobacteriales</taxon>
        <taxon>Sphingobacteriaceae</taxon>
        <taxon>Mucilaginibacter</taxon>
    </lineage>
</organism>
<name>A0A2T5JBY5_9SPHI</name>
<feature type="transmembrane region" description="Helical" evidence="1">
    <location>
        <begin position="117"/>
        <end position="138"/>
    </location>
</feature>
<keyword evidence="1" id="KW-0472">Membrane</keyword>
<dbReference type="RefSeq" id="WP_107827213.1">
    <property type="nucleotide sequence ID" value="NZ_CP160205.1"/>
</dbReference>
<keyword evidence="1" id="KW-1133">Transmembrane helix</keyword>
<gene>
    <name evidence="2" type="ORF">C8P68_10290</name>
</gene>
<reference evidence="2 3" key="1">
    <citation type="submission" date="2018-04" db="EMBL/GenBank/DDBJ databases">
        <title>Genomic Encyclopedia of Archaeal and Bacterial Type Strains, Phase II (KMG-II): from individual species to whole genera.</title>
        <authorList>
            <person name="Goeker M."/>
        </authorList>
    </citation>
    <scope>NUCLEOTIDE SEQUENCE [LARGE SCALE GENOMIC DNA]</scope>
    <source>
        <strain evidence="2 3">DSM 26809</strain>
    </source>
</reference>
<feature type="transmembrane region" description="Helical" evidence="1">
    <location>
        <begin position="158"/>
        <end position="178"/>
    </location>
</feature>
<feature type="transmembrane region" description="Helical" evidence="1">
    <location>
        <begin position="13"/>
        <end position="35"/>
    </location>
</feature>
<protein>
    <submittedName>
        <fullName evidence="2">Uncharacterized protein</fullName>
    </submittedName>
</protein>
<keyword evidence="1" id="KW-0812">Transmembrane</keyword>
<dbReference type="Proteomes" id="UP000244168">
    <property type="component" value="Unassembled WGS sequence"/>
</dbReference>
<accession>A0A2T5JBY5</accession>
<evidence type="ECO:0000313" key="3">
    <source>
        <dbReference type="Proteomes" id="UP000244168"/>
    </source>
</evidence>